<evidence type="ECO:0000256" key="2">
    <source>
        <dbReference type="ARBA" id="ARBA00023157"/>
    </source>
</evidence>
<feature type="region of interest" description="Disordered" evidence="4">
    <location>
        <begin position="251"/>
        <end position="312"/>
    </location>
</feature>
<dbReference type="EMBL" id="NIVC01001368">
    <property type="protein sequence ID" value="PAA68839.1"/>
    <property type="molecule type" value="Genomic_DNA"/>
</dbReference>
<evidence type="ECO:0000256" key="6">
    <source>
        <dbReference type="SAM" id="SignalP"/>
    </source>
</evidence>
<feature type="domain" description="Fibronectin type-II" evidence="7">
    <location>
        <begin position="25"/>
        <end position="69"/>
    </location>
</feature>
<dbReference type="Pfam" id="PF00040">
    <property type="entry name" value="fn2"/>
    <property type="match status" value="1"/>
</dbReference>
<dbReference type="PROSITE" id="PS51092">
    <property type="entry name" value="FN2_2"/>
    <property type="match status" value="1"/>
</dbReference>
<keyword evidence="5" id="KW-0472">Membrane</keyword>
<feature type="transmembrane region" description="Helical" evidence="5">
    <location>
        <begin position="164"/>
        <end position="184"/>
    </location>
</feature>
<dbReference type="SMART" id="SM00059">
    <property type="entry name" value="FN2"/>
    <property type="match status" value="1"/>
</dbReference>
<feature type="compositionally biased region" description="Acidic residues" evidence="4">
    <location>
        <begin position="251"/>
        <end position="276"/>
    </location>
</feature>
<evidence type="ECO:0000256" key="5">
    <source>
        <dbReference type="SAM" id="Phobius"/>
    </source>
</evidence>
<dbReference type="InterPro" id="IPR000562">
    <property type="entry name" value="FN_type2_dom"/>
</dbReference>
<organism evidence="8 9">
    <name type="scientific">Macrostomum lignano</name>
    <dbReference type="NCBI Taxonomy" id="282301"/>
    <lineage>
        <taxon>Eukaryota</taxon>
        <taxon>Metazoa</taxon>
        <taxon>Spiralia</taxon>
        <taxon>Lophotrochozoa</taxon>
        <taxon>Platyhelminthes</taxon>
        <taxon>Rhabditophora</taxon>
        <taxon>Macrostomorpha</taxon>
        <taxon>Macrostomida</taxon>
        <taxon>Macrostomidae</taxon>
        <taxon>Macrostomum</taxon>
    </lineage>
</organism>
<comment type="caution">
    <text evidence="3">Lacks conserved residue(s) required for the propagation of feature annotation.</text>
</comment>
<comment type="caution">
    <text evidence="8">The sequence shown here is derived from an EMBL/GenBank/DDBJ whole genome shotgun (WGS) entry which is preliminary data.</text>
</comment>
<dbReference type="InterPro" id="IPR036943">
    <property type="entry name" value="FN_type2_sf"/>
</dbReference>
<accession>A0A267F6X6</accession>
<keyword evidence="5" id="KW-1133">Transmembrane helix</keyword>
<proteinExistence type="predicted"/>
<keyword evidence="9" id="KW-1185">Reference proteome</keyword>
<evidence type="ECO:0000313" key="9">
    <source>
        <dbReference type="Proteomes" id="UP000215902"/>
    </source>
</evidence>
<evidence type="ECO:0000256" key="3">
    <source>
        <dbReference type="PROSITE-ProRule" id="PRU00479"/>
    </source>
</evidence>
<sequence length="312" mass="34055">MTAWRLPCWLLTAALCLRATSVAGYTKSDCYFPFLYNGTEYSYCTRNAYHVLWCSLDRVYKGRWAVCGPEVPKKVLDSIRAAVDEVGKEKAKLAQEQSDIDKMAKSVAQLSAANQMAHSNKSAAINALDQRLAALNRSLLQMELEQRNLDHRAANQESLRPLEIGTMILLTVSVITMGVLLYVFHCCSSRKGDGGGPSPSLPETPQLSCLALRRVQPPADSTAESEVAAASTRQVESAKKFPGHFYHLTVDEVDEEAGDEEETEDDDEVDTGDDASSEQHSRAAAALSSAAPPAQQAAGEASRKRGSRFLNR</sequence>
<protein>
    <recommendedName>
        <fullName evidence="7">Fibronectin type-II domain-containing protein</fullName>
    </recommendedName>
</protein>
<evidence type="ECO:0000313" key="8">
    <source>
        <dbReference type="EMBL" id="PAA68839.1"/>
    </source>
</evidence>
<keyword evidence="5" id="KW-0812">Transmembrane</keyword>
<evidence type="ECO:0000256" key="1">
    <source>
        <dbReference type="ARBA" id="ARBA00022737"/>
    </source>
</evidence>
<dbReference type="SUPFAM" id="SSF57440">
    <property type="entry name" value="Kringle-like"/>
    <property type="match status" value="1"/>
</dbReference>
<feature type="signal peptide" evidence="6">
    <location>
        <begin position="1"/>
        <end position="24"/>
    </location>
</feature>
<name>A0A267F6X6_9PLAT</name>
<dbReference type="Proteomes" id="UP000215902">
    <property type="component" value="Unassembled WGS sequence"/>
</dbReference>
<keyword evidence="1" id="KW-0677">Repeat</keyword>
<feature type="compositionally biased region" description="Low complexity" evidence="4">
    <location>
        <begin position="283"/>
        <end position="298"/>
    </location>
</feature>
<dbReference type="OrthoDB" id="406838at2759"/>
<dbReference type="AlphaFoldDB" id="A0A267F6X6"/>
<reference evidence="8 9" key="1">
    <citation type="submission" date="2017-06" db="EMBL/GenBank/DDBJ databases">
        <title>A platform for efficient transgenesis in Macrostomum lignano, a flatworm model organism for stem cell research.</title>
        <authorList>
            <person name="Berezikov E."/>
        </authorList>
    </citation>
    <scope>NUCLEOTIDE SEQUENCE [LARGE SCALE GENOMIC DNA]</scope>
    <source>
        <strain evidence="8">DV1</strain>
        <tissue evidence="8">Whole organism</tissue>
    </source>
</reference>
<dbReference type="InterPro" id="IPR013806">
    <property type="entry name" value="Kringle-like"/>
</dbReference>
<evidence type="ECO:0000259" key="7">
    <source>
        <dbReference type="PROSITE" id="PS51092"/>
    </source>
</evidence>
<keyword evidence="2" id="KW-1015">Disulfide bond</keyword>
<feature type="chain" id="PRO_5012560321" description="Fibronectin type-II domain-containing protein" evidence="6">
    <location>
        <begin position="25"/>
        <end position="312"/>
    </location>
</feature>
<dbReference type="Gene3D" id="2.10.10.10">
    <property type="entry name" value="Fibronectin, type II, collagen-binding"/>
    <property type="match status" value="1"/>
</dbReference>
<gene>
    <name evidence="8" type="ORF">BOX15_Mlig031717g1</name>
</gene>
<keyword evidence="6" id="KW-0732">Signal</keyword>
<evidence type="ECO:0000256" key="4">
    <source>
        <dbReference type="SAM" id="MobiDB-lite"/>
    </source>
</evidence>